<sequence length="228" mass="25262">MRYLIIGLGIYGSNLATDLTAMGHEVIGADINPITIENIKDKISTVYTLDSTEEPAIAALPLKAVDLVIVAIGENFGASVKTVAILRKLGVKAIYARAVDDIHQTILEGFKVDRILIPEQRAARELTRELAIGPQIDAMRIDRDTYILKFKVSPIFVGLSLGDAEIEKRYGMKIIVLSRPVMQRNMIGIQTPIIKVKQDVAADTILEKDDELTVLATQKQFKEMFRSL</sequence>
<accession>A0AC61S5R3</accession>
<evidence type="ECO:0000313" key="1">
    <source>
        <dbReference type="EMBL" id="THG51865.1"/>
    </source>
</evidence>
<organism evidence="1 2">
    <name type="scientific">Muribaculum caecicola</name>
    <dbReference type="NCBI Taxonomy" id="3038144"/>
    <lineage>
        <taxon>Bacteria</taxon>
        <taxon>Pseudomonadati</taxon>
        <taxon>Bacteroidota</taxon>
        <taxon>Bacteroidia</taxon>
        <taxon>Bacteroidales</taxon>
        <taxon>Muribaculaceae</taxon>
        <taxon>Muribaculum</taxon>
    </lineage>
</organism>
<comment type="caution">
    <text evidence="1">The sequence shown here is derived from an EMBL/GenBank/DDBJ whole genome shotgun (WGS) entry which is preliminary data.</text>
</comment>
<proteinExistence type="predicted"/>
<keyword evidence="2" id="KW-1185">Reference proteome</keyword>
<name>A0AC61S5R3_9BACT</name>
<gene>
    <name evidence="1" type="ORF">E5990_05650</name>
</gene>
<evidence type="ECO:0000313" key="2">
    <source>
        <dbReference type="Proteomes" id="UP000305401"/>
    </source>
</evidence>
<dbReference type="Proteomes" id="UP000305401">
    <property type="component" value="Unassembled WGS sequence"/>
</dbReference>
<protein>
    <submittedName>
        <fullName evidence="1">TrkA family potassium uptake protein</fullName>
    </submittedName>
</protein>
<reference evidence="1" key="1">
    <citation type="submission" date="2019-04" db="EMBL/GenBank/DDBJ databases">
        <title>Microbes associate with the intestines of laboratory mice.</title>
        <authorList>
            <person name="Navarre W."/>
            <person name="Wong E."/>
            <person name="Huang K.C."/>
            <person name="Tropini C."/>
            <person name="Ng K."/>
            <person name="Yu B."/>
        </authorList>
    </citation>
    <scope>NUCLEOTIDE SEQUENCE</scope>
    <source>
        <strain evidence="1">NM86_A22</strain>
    </source>
</reference>
<dbReference type="EMBL" id="SSTG01000053">
    <property type="protein sequence ID" value="THG51865.1"/>
    <property type="molecule type" value="Genomic_DNA"/>
</dbReference>